<evidence type="ECO:0000256" key="8">
    <source>
        <dbReference type="SAM" id="Phobius"/>
    </source>
</evidence>
<dbReference type="RefSeq" id="WP_017839754.1">
    <property type="nucleotide sequence ID" value="NZ_CP035467.1"/>
</dbReference>
<feature type="coiled-coil region" evidence="6">
    <location>
        <begin position="459"/>
        <end position="504"/>
    </location>
</feature>
<keyword evidence="8" id="KW-0812">Transmembrane</keyword>
<dbReference type="Pfam" id="PF00015">
    <property type="entry name" value="MCPsignal"/>
    <property type="match status" value="1"/>
</dbReference>
<comment type="subcellular location">
    <subcellularLocation>
        <location evidence="1">Membrane</location>
    </subcellularLocation>
</comment>
<evidence type="ECO:0000256" key="5">
    <source>
        <dbReference type="PROSITE-ProRule" id="PRU00284"/>
    </source>
</evidence>
<reference evidence="11" key="1">
    <citation type="journal article" date="2019" name="J. Bacteriol.">
        <title>A Mutagenic Screen Identifies a TonB-Dependent Receptor Required for the Lanthanide Metal Switch in the Type I Methanotroph 'Methylotuvimicrobium buryatense' 5GB1C.</title>
        <authorList>
            <person name="Groom J.D."/>
            <person name="Ford S.M."/>
            <person name="Pesesky M.W."/>
            <person name="Lidstrom M.E."/>
        </authorList>
    </citation>
    <scope>NUCLEOTIDE SEQUENCE [LARGE SCALE GENOMIC DNA]</scope>
    <source>
        <strain evidence="11">5GB1C</strain>
    </source>
</reference>
<evidence type="ECO:0000313" key="11">
    <source>
        <dbReference type="Proteomes" id="UP000305881"/>
    </source>
</evidence>
<feature type="region of interest" description="Disordered" evidence="7">
    <location>
        <begin position="287"/>
        <end position="308"/>
    </location>
</feature>
<evidence type="ECO:0000313" key="10">
    <source>
        <dbReference type="EMBL" id="QCW82421.1"/>
    </source>
</evidence>
<evidence type="ECO:0000256" key="6">
    <source>
        <dbReference type="SAM" id="Coils"/>
    </source>
</evidence>
<evidence type="ECO:0000256" key="7">
    <source>
        <dbReference type="SAM" id="MobiDB-lite"/>
    </source>
</evidence>
<keyword evidence="11" id="KW-1185">Reference proteome</keyword>
<feature type="domain" description="Methyl-accepting transducer" evidence="9">
    <location>
        <begin position="273"/>
        <end position="488"/>
    </location>
</feature>
<dbReference type="InterPro" id="IPR051310">
    <property type="entry name" value="MCP_chemotaxis"/>
</dbReference>
<name>A0A4P9UQ84_METBY</name>
<sequence length="510" mass="55456">MKLRTQISLGFAGILVLLLLTSGIGIQRLISLVDETRNVVEADNLRTDLVEREVDHLNWAAQLNAFVYDDHAHDLNIQLDHTQCAFGRWFYGQERRHAESRFPELKPLLANVEEPHRLLHESAKLIRDARVNIIRNEDRSEDQQTGTLYKNETVPNLQSVQHYLGQMRDIVNASAAAIQQAMENDSTQARFVLIAITLSAVLAGIILATVIVRYILKQLGGEPAELAAISKRMATGDLTMKLNVKSGDRESLYASMAEMINNLKQTVEEVRNRADYLTSAANEVSATSQSLSQSATEQASGLEETTSSLEELTASVQQNSENAVATSKIATGTAAEAQQGGDAVSRTVQAMREIADKIEIIEDIARKTNLLSLNAAIEAARAGEHGRGFSVVASEVRNLAENSRKAAEQIGELATDSVDIANQAGQLLQQIVPDIGKTATLIEEITSASNEQASGLAQINEAMAQLDKATQQNAAASEQLAATAEELSGNAEELQQAMAFFKVDDDAQNR</sequence>
<dbReference type="Pfam" id="PF13682">
    <property type="entry name" value="CZB"/>
    <property type="match status" value="1"/>
</dbReference>
<accession>A0A4P9UQ84</accession>
<dbReference type="SUPFAM" id="SSF58104">
    <property type="entry name" value="Methyl-accepting chemotaxis protein (MCP) signaling domain"/>
    <property type="match status" value="1"/>
</dbReference>
<feature type="transmembrane region" description="Helical" evidence="8">
    <location>
        <begin position="191"/>
        <end position="216"/>
    </location>
</feature>
<dbReference type="InterPro" id="IPR004089">
    <property type="entry name" value="MCPsignal_dom"/>
</dbReference>
<keyword evidence="8" id="KW-0472">Membrane</keyword>
<evidence type="ECO:0000256" key="3">
    <source>
        <dbReference type="ARBA" id="ARBA00023224"/>
    </source>
</evidence>
<evidence type="ECO:0000256" key="4">
    <source>
        <dbReference type="ARBA" id="ARBA00029447"/>
    </source>
</evidence>
<dbReference type="PRINTS" id="PR00260">
    <property type="entry name" value="CHEMTRNSDUCR"/>
</dbReference>
<keyword evidence="3 5" id="KW-0807">Transducer</keyword>
<dbReference type="PANTHER" id="PTHR43531:SF11">
    <property type="entry name" value="METHYL-ACCEPTING CHEMOTAXIS PROTEIN 3"/>
    <property type="match status" value="1"/>
</dbReference>
<dbReference type="Gene3D" id="1.10.287.950">
    <property type="entry name" value="Methyl-accepting chemotaxis protein"/>
    <property type="match status" value="1"/>
</dbReference>
<evidence type="ECO:0000259" key="9">
    <source>
        <dbReference type="PROSITE" id="PS50111"/>
    </source>
</evidence>
<keyword evidence="8" id="KW-1133">Transmembrane helix</keyword>
<dbReference type="KEGG" id="mbur:EQU24_09345"/>
<gene>
    <name evidence="10" type="ORF">EQU24_09345</name>
</gene>
<dbReference type="Gene3D" id="1.20.120.30">
    <property type="entry name" value="Aspartate receptor, ligand-binding domain"/>
    <property type="match status" value="1"/>
</dbReference>
<protein>
    <submittedName>
        <fullName evidence="10">Methyl-accepting chemotaxis protein</fullName>
    </submittedName>
</protein>
<dbReference type="InterPro" id="IPR004090">
    <property type="entry name" value="Chemotax_Me-accpt_rcpt"/>
</dbReference>
<proteinExistence type="inferred from homology"/>
<dbReference type="AlphaFoldDB" id="A0A4P9UQ84"/>
<dbReference type="PANTHER" id="PTHR43531">
    <property type="entry name" value="PROTEIN ICFG"/>
    <property type="match status" value="1"/>
</dbReference>
<dbReference type="InterPro" id="IPR025991">
    <property type="entry name" value="Chemoreceptor_zinc-bind_dom"/>
</dbReference>
<dbReference type="SMART" id="SM00283">
    <property type="entry name" value="MA"/>
    <property type="match status" value="1"/>
</dbReference>
<evidence type="ECO:0000256" key="2">
    <source>
        <dbReference type="ARBA" id="ARBA00022500"/>
    </source>
</evidence>
<dbReference type="EMBL" id="CP035467">
    <property type="protein sequence ID" value="QCW82421.1"/>
    <property type="molecule type" value="Genomic_DNA"/>
</dbReference>
<dbReference type="PROSITE" id="PS50111">
    <property type="entry name" value="CHEMOTAXIS_TRANSDUC_2"/>
    <property type="match status" value="1"/>
</dbReference>
<dbReference type="FunFam" id="1.10.287.950:FF:000001">
    <property type="entry name" value="Methyl-accepting chemotaxis sensory transducer"/>
    <property type="match status" value="1"/>
</dbReference>
<dbReference type="GO" id="GO:0006935">
    <property type="term" value="P:chemotaxis"/>
    <property type="evidence" value="ECO:0007669"/>
    <property type="project" value="UniProtKB-KW"/>
</dbReference>
<keyword evidence="2" id="KW-0145">Chemotaxis</keyword>
<dbReference type="GO" id="GO:0004888">
    <property type="term" value="F:transmembrane signaling receptor activity"/>
    <property type="evidence" value="ECO:0007669"/>
    <property type="project" value="InterPro"/>
</dbReference>
<dbReference type="Proteomes" id="UP000305881">
    <property type="component" value="Chromosome"/>
</dbReference>
<organism evidence="10 11">
    <name type="scientific">Methylotuvimicrobium buryatense</name>
    <name type="common">Methylomicrobium buryatense</name>
    <dbReference type="NCBI Taxonomy" id="95641"/>
    <lineage>
        <taxon>Bacteria</taxon>
        <taxon>Pseudomonadati</taxon>
        <taxon>Pseudomonadota</taxon>
        <taxon>Gammaproteobacteria</taxon>
        <taxon>Methylococcales</taxon>
        <taxon>Methylococcaceae</taxon>
        <taxon>Methylotuvimicrobium</taxon>
    </lineage>
</organism>
<dbReference type="GO" id="GO:0007165">
    <property type="term" value="P:signal transduction"/>
    <property type="evidence" value="ECO:0007669"/>
    <property type="project" value="UniProtKB-KW"/>
</dbReference>
<comment type="similarity">
    <text evidence="4">Belongs to the methyl-accepting chemotaxis (MCP) protein family.</text>
</comment>
<dbReference type="STRING" id="675511.GCA_000341735_01167"/>
<keyword evidence="6" id="KW-0175">Coiled coil</keyword>
<evidence type="ECO:0000256" key="1">
    <source>
        <dbReference type="ARBA" id="ARBA00004370"/>
    </source>
</evidence>
<dbReference type="OrthoDB" id="9795078at2"/>
<dbReference type="GO" id="GO:0005886">
    <property type="term" value="C:plasma membrane"/>
    <property type="evidence" value="ECO:0007669"/>
    <property type="project" value="TreeGrafter"/>
</dbReference>